<keyword evidence="8" id="KW-1185">Reference proteome</keyword>
<evidence type="ECO:0000256" key="1">
    <source>
        <dbReference type="ARBA" id="ARBA00010641"/>
    </source>
</evidence>
<dbReference type="GO" id="GO:0006352">
    <property type="term" value="P:DNA-templated transcription initiation"/>
    <property type="evidence" value="ECO:0007669"/>
    <property type="project" value="InterPro"/>
</dbReference>
<dbReference type="EMBL" id="VRZA01000003">
    <property type="protein sequence ID" value="TXS94084.1"/>
    <property type="molecule type" value="Genomic_DNA"/>
</dbReference>
<comment type="similarity">
    <text evidence="1">Belongs to the sigma-70 factor family. ECF subfamily.</text>
</comment>
<protein>
    <submittedName>
        <fullName evidence="7">Sigma-70 family RNA polymerase sigma factor</fullName>
    </submittedName>
</protein>
<dbReference type="PANTHER" id="PTHR43133">
    <property type="entry name" value="RNA POLYMERASE ECF-TYPE SIGMA FACTO"/>
    <property type="match status" value="1"/>
</dbReference>
<dbReference type="GO" id="GO:0003677">
    <property type="term" value="F:DNA binding"/>
    <property type="evidence" value="ECO:0007669"/>
    <property type="project" value="InterPro"/>
</dbReference>
<dbReference type="InterPro" id="IPR036388">
    <property type="entry name" value="WH-like_DNA-bd_sf"/>
</dbReference>
<dbReference type="AlphaFoldDB" id="A0A5C9A254"/>
<dbReference type="GO" id="GO:0016987">
    <property type="term" value="F:sigma factor activity"/>
    <property type="evidence" value="ECO:0007669"/>
    <property type="project" value="UniProtKB-KW"/>
</dbReference>
<comment type="caution">
    <text evidence="7">The sequence shown here is derived from an EMBL/GenBank/DDBJ whole genome shotgun (WGS) entry which is preliminary data.</text>
</comment>
<dbReference type="CDD" id="cd06171">
    <property type="entry name" value="Sigma70_r4"/>
    <property type="match status" value="1"/>
</dbReference>
<accession>A0A5C9A254</accession>
<dbReference type="InterPro" id="IPR013249">
    <property type="entry name" value="RNA_pol_sigma70_r4_t2"/>
</dbReference>
<keyword evidence="2" id="KW-0805">Transcription regulation</keyword>
<dbReference type="InterPro" id="IPR013324">
    <property type="entry name" value="RNA_pol_sigma_r3/r4-like"/>
</dbReference>
<dbReference type="Gene3D" id="1.10.10.10">
    <property type="entry name" value="Winged helix-like DNA-binding domain superfamily/Winged helix DNA-binding domain"/>
    <property type="match status" value="1"/>
</dbReference>
<proteinExistence type="inferred from homology"/>
<dbReference type="Pfam" id="PF08281">
    <property type="entry name" value="Sigma70_r4_2"/>
    <property type="match status" value="1"/>
</dbReference>
<sequence>MGKELEKARDGQLVLRGQQGDRQALNELVDHYHGAVYRLAYRILGSSEDAADVTQSTFLSAFENLHSYRPEFKFFSWIYRIGVNEALDFQRRRQGGECLDESLPDQGPGPELVARHGQLQEQIQAALMRLSDEQRAVVVLRHYSECSYSEIGEILALPEKTVKSRLFEGRRMLAGLLAKEADHAGR</sequence>
<dbReference type="InterPro" id="IPR014284">
    <property type="entry name" value="RNA_pol_sigma-70_dom"/>
</dbReference>
<evidence type="ECO:0000259" key="6">
    <source>
        <dbReference type="Pfam" id="PF08281"/>
    </source>
</evidence>
<dbReference type="Pfam" id="PF04542">
    <property type="entry name" value="Sigma70_r2"/>
    <property type="match status" value="1"/>
</dbReference>
<reference evidence="7 8" key="1">
    <citation type="submission" date="2019-08" db="EMBL/GenBank/DDBJ databases">
        <title>Parahaliea maris sp. nov., isolated from the surface seawater.</title>
        <authorList>
            <person name="Liu Y."/>
        </authorList>
    </citation>
    <scope>NUCLEOTIDE SEQUENCE [LARGE SCALE GENOMIC DNA]</scope>
    <source>
        <strain evidence="7 8">HSLHS9</strain>
    </source>
</reference>
<dbReference type="Gene3D" id="1.10.1740.10">
    <property type="match status" value="1"/>
</dbReference>
<keyword evidence="4" id="KW-0804">Transcription</keyword>
<keyword evidence="3" id="KW-0731">Sigma factor</keyword>
<evidence type="ECO:0000313" key="8">
    <source>
        <dbReference type="Proteomes" id="UP000321039"/>
    </source>
</evidence>
<organism evidence="7 8">
    <name type="scientific">Parahaliea maris</name>
    <dbReference type="NCBI Taxonomy" id="2716870"/>
    <lineage>
        <taxon>Bacteria</taxon>
        <taxon>Pseudomonadati</taxon>
        <taxon>Pseudomonadota</taxon>
        <taxon>Gammaproteobacteria</taxon>
        <taxon>Cellvibrionales</taxon>
        <taxon>Halieaceae</taxon>
        <taxon>Parahaliea</taxon>
    </lineage>
</organism>
<dbReference type="PANTHER" id="PTHR43133:SF51">
    <property type="entry name" value="RNA POLYMERASE SIGMA FACTOR"/>
    <property type="match status" value="1"/>
</dbReference>
<evidence type="ECO:0000259" key="5">
    <source>
        <dbReference type="Pfam" id="PF04542"/>
    </source>
</evidence>
<name>A0A5C9A254_9GAMM</name>
<gene>
    <name evidence="7" type="ORF">FV139_10780</name>
</gene>
<dbReference type="InterPro" id="IPR013325">
    <property type="entry name" value="RNA_pol_sigma_r2"/>
</dbReference>
<dbReference type="SUPFAM" id="SSF88659">
    <property type="entry name" value="Sigma3 and sigma4 domains of RNA polymerase sigma factors"/>
    <property type="match status" value="1"/>
</dbReference>
<dbReference type="SUPFAM" id="SSF88946">
    <property type="entry name" value="Sigma2 domain of RNA polymerase sigma factors"/>
    <property type="match status" value="1"/>
</dbReference>
<evidence type="ECO:0000256" key="4">
    <source>
        <dbReference type="ARBA" id="ARBA00023163"/>
    </source>
</evidence>
<dbReference type="Proteomes" id="UP000321039">
    <property type="component" value="Unassembled WGS sequence"/>
</dbReference>
<dbReference type="NCBIfam" id="TIGR02937">
    <property type="entry name" value="sigma70-ECF"/>
    <property type="match status" value="1"/>
</dbReference>
<evidence type="ECO:0000256" key="3">
    <source>
        <dbReference type="ARBA" id="ARBA00023082"/>
    </source>
</evidence>
<evidence type="ECO:0000256" key="2">
    <source>
        <dbReference type="ARBA" id="ARBA00023015"/>
    </source>
</evidence>
<feature type="domain" description="RNA polymerase sigma factor 70 region 4 type 2" evidence="6">
    <location>
        <begin position="121"/>
        <end position="173"/>
    </location>
</feature>
<feature type="domain" description="RNA polymerase sigma-70 region 2" evidence="5">
    <location>
        <begin position="28"/>
        <end position="94"/>
    </location>
</feature>
<dbReference type="InterPro" id="IPR007627">
    <property type="entry name" value="RNA_pol_sigma70_r2"/>
</dbReference>
<dbReference type="RefSeq" id="WP_148068426.1">
    <property type="nucleotide sequence ID" value="NZ_VRZA01000003.1"/>
</dbReference>
<dbReference type="InterPro" id="IPR039425">
    <property type="entry name" value="RNA_pol_sigma-70-like"/>
</dbReference>
<evidence type="ECO:0000313" key="7">
    <source>
        <dbReference type="EMBL" id="TXS94084.1"/>
    </source>
</evidence>